<dbReference type="SUPFAM" id="SSF48498">
    <property type="entry name" value="Tetracyclin repressor-like, C-terminal domain"/>
    <property type="match status" value="1"/>
</dbReference>
<evidence type="ECO:0000313" key="6">
    <source>
        <dbReference type="Proteomes" id="UP001341444"/>
    </source>
</evidence>
<proteinExistence type="predicted"/>
<keyword evidence="6" id="KW-1185">Reference proteome</keyword>
<dbReference type="EMBL" id="JARMAB010000011">
    <property type="protein sequence ID" value="MED1203181.1"/>
    <property type="molecule type" value="Genomic_DNA"/>
</dbReference>
<dbReference type="GO" id="GO:0003677">
    <property type="term" value="F:DNA binding"/>
    <property type="evidence" value="ECO:0007669"/>
    <property type="project" value="UniProtKB-KW"/>
</dbReference>
<dbReference type="Proteomes" id="UP001341444">
    <property type="component" value="Unassembled WGS sequence"/>
</dbReference>
<dbReference type="Gene3D" id="1.10.357.10">
    <property type="entry name" value="Tetracycline Repressor, domain 2"/>
    <property type="match status" value="1"/>
</dbReference>
<sequence length="212" mass="24945">MVRVVSSTKASIIESAIYLFNTKGYDGVSIRDIANRANVNAANISYYFNGKQGLLEACFIQFFEGYLACIEDEVHLLGRERPEMCLKRAIINILNYQKKHHLLSRFVWRETSIDSQVVREITSSYLMKERFLLKQLVEGAMTDKHIKPSYISFFIIQLRSMLTMPFLNSQYLREVWSVFPNEKYFVDKYFLVIQDWLDESILKFPLMEVIHL</sequence>
<feature type="domain" description="HTH tetR-type" evidence="4">
    <location>
        <begin position="6"/>
        <end position="66"/>
    </location>
</feature>
<dbReference type="PROSITE" id="PS50977">
    <property type="entry name" value="HTH_TETR_2"/>
    <property type="match status" value="1"/>
</dbReference>
<dbReference type="PROSITE" id="PS01081">
    <property type="entry name" value="HTH_TETR_1"/>
    <property type="match status" value="1"/>
</dbReference>
<accession>A0ABU6MGN4</accession>
<dbReference type="PANTHER" id="PTHR43479">
    <property type="entry name" value="ACREF/ENVCD OPERON REPRESSOR-RELATED"/>
    <property type="match status" value="1"/>
</dbReference>
<dbReference type="InterPro" id="IPR036271">
    <property type="entry name" value="Tet_transcr_reg_TetR-rel_C_sf"/>
</dbReference>
<dbReference type="PANTHER" id="PTHR43479:SF11">
    <property type="entry name" value="ACREF_ENVCD OPERON REPRESSOR-RELATED"/>
    <property type="match status" value="1"/>
</dbReference>
<dbReference type="RefSeq" id="WP_066261508.1">
    <property type="nucleotide sequence ID" value="NZ_JARMAB010000011.1"/>
</dbReference>
<dbReference type="InterPro" id="IPR023772">
    <property type="entry name" value="DNA-bd_HTH_TetR-type_CS"/>
</dbReference>
<dbReference type="Pfam" id="PF00440">
    <property type="entry name" value="TetR_N"/>
    <property type="match status" value="1"/>
</dbReference>
<dbReference type="InterPro" id="IPR050624">
    <property type="entry name" value="HTH-type_Tx_Regulator"/>
</dbReference>
<keyword evidence="2 3" id="KW-0238">DNA-binding</keyword>
<reference evidence="5 6" key="1">
    <citation type="submission" date="2023-03" db="EMBL/GenBank/DDBJ databases">
        <title>Bacillus Genome Sequencing.</title>
        <authorList>
            <person name="Dunlap C."/>
        </authorList>
    </citation>
    <scope>NUCLEOTIDE SEQUENCE [LARGE SCALE GENOMIC DNA]</scope>
    <source>
        <strain evidence="5 6">B-23453</strain>
    </source>
</reference>
<name>A0ABU6MGN4_9BACI</name>
<gene>
    <name evidence="5" type="primary">refZ</name>
    <name evidence="5" type="ORF">P4T90_08820</name>
</gene>
<organism evidence="5 6">
    <name type="scientific">Heyndrickxia acidicola</name>
    <dbReference type="NCBI Taxonomy" id="209389"/>
    <lineage>
        <taxon>Bacteria</taxon>
        <taxon>Bacillati</taxon>
        <taxon>Bacillota</taxon>
        <taxon>Bacilli</taxon>
        <taxon>Bacillales</taxon>
        <taxon>Bacillaceae</taxon>
        <taxon>Heyndrickxia</taxon>
    </lineage>
</organism>
<keyword evidence="1" id="KW-0678">Repressor</keyword>
<dbReference type="PRINTS" id="PR00455">
    <property type="entry name" value="HTHTETR"/>
</dbReference>
<evidence type="ECO:0000313" key="5">
    <source>
        <dbReference type="EMBL" id="MED1203181.1"/>
    </source>
</evidence>
<evidence type="ECO:0000259" key="4">
    <source>
        <dbReference type="PROSITE" id="PS50977"/>
    </source>
</evidence>
<evidence type="ECO:0000256" key="3">
    <source>
        <dbReference type="PROSITE-ProRule" id="PRU00335"/>
    </source>
</evidence>
<evidence type="ECO:0000256" key="2">
    <source>
        <dbReference type="ARBA" id="ARBA00023125"/>
    </source>
</evidence>
<dbReference type="NCBIfam" id="NF037937">
    <property type="entry name" value="septum_RefZ"/>
    <property type="match status" value="1"/>
</dbReference>
<comment type="caution">
    <text evidence="5">The sequence shown here is derived from an EMBL/GenBank/DDBJ whole genome shotgun (WGS) entry which is preliminary data.</text>
</comment>
<dbReference type="InterPro" id="IPR001647">
    <property type="entry name" value="HTH_TetR"/>
</dbReference>
<feature type="DNA-binding region" description="H-T-H motif" evidence="3">
    <location>
        <begin position="29"/>
        <end position="48"/>
    </location>
</feature>
<protein>
    <submittedName>
        <fullName evidence="5">Forespore capture DNA-binding protein RefZ</fullName>
    </submittedName>
</protein>
<dbReference type="SUPFAM" id="SSF46689">
    <property type="entry name" value="Homeodomain-like"/>
    <property type="match status" value="1"/>
</dbReference>
<dbReference type="InterPro" id="IPR009057">
    <property type="entry name" value="Homeodomain-like_sf"/>
</dbReference>
<evidence type="ECO:0000256" key="1">
    <source>
        <dbReference type="ARBA" id="ARBA00022491"/>
    </source>
</evidence>